<dbReference type="Gene3D" id="2.40.30.170">
    <property type="match status" value="1"/>
</dbReference>
<dbReference type="SUPFAM" id="SSF111369">
    <property type="entry name" value="HlyD-like secretion proteins"/>
    <property type="match status" value="1"/>
</dbReference>
<dbReference type="PROSITE" id="PS51257">
    <property type="entry name" value="PROKAR_LIPOPROTEIN"/>
    <property type="match status" value="1"/>
</dbReference>
<dbReference type="InterPro" id="IPR006143">
    <property type="entry name" value="RND_pump_MFP"/>
</dbReference>
<keyword evidence="2" id="KW-0175">Coiled coil</keyword>
<comment type="caution">
    <text evidence="5">The sequence shown here is derived from an EMBL/GenBank/DDBJ whole genome shotgun (WGS) entry which is preliminary data.</text>
</comment>
<dbReference type="GO" id="GO:1990281">
    <property type="term" value="C:efflux pump complex"/>
    <property type="evidence" value="ECO:0007669"/>
    <property type="project" value="TreeGrafter"/>
</dbReference>
<protein>
    <submittedName>
        <fullName evidence="5">RND family efflux transporter MFP subunit</fullName>
    </submittedName>
</protein>
<gene>
    <name evidence="5" type="ORF">FHR99_000501</name>
</gene>
<dbReference type="InterPro" id="IPR058647">
    <property type="entry name" value="BSH_CzcB-like"/>
</dbReference>
<evidence type="ECO:0000313" key="5">
    <source>
        <dbReference type="EMBL" id="MBB3046265.1"/>
    </source>
</evidence>
<dbReference type="Gene3D" id="2.40.420.20">
    <property type="match status" value="1"/>
</dbReference>
<dbReference type="EMBL" id="JACHWY010000001">
    <property type="protein sequence ID" value="MBB3046265.1"/>
    <property type="molecule type" value="Genomic_DNA"/>
</dbReference>
<feature type="signal peptide" evidence="3">
    <location>
        <begin position="1"/>
        <end position="22"/>
    </location>
</feature>
<dbReference type="GO" id="GO:0015562">
    <property type="term" value="F:efflux transmembrane transporter activity"/>
    <property type="evidence" value="ECO:0007669"/>
    <property type="project" value="TreeGrafter"/>
</dbReference>
<dbReference type="AlphaFoldDB" id="A0A7W4Z5U8"/>
<evidence type="ECO:0000259" key="4">
    <source>
        <dbReference type="Pfam" id="PF25973"/>
    </source>
</evidence>
<dbReference type="Pfam" id="PF25973">
    <property type="entry name" value="BSH_CzcB"/>
    <property type="match status" value="1"/>
</dbReference>
<name>A0A7W4Z5U8_9GAMM</name>
<comment type="similarity">
    <text evidence="1">Belongs to the membrane fusion protein (MFP) (TC 8.A.1) family.</text>
</comment>
<evidence type="ECO:0000256" key="3">
    <source>
        <dbReference type="SAM" id="SignalP"/>
    </source>
</evidence>
<feature type="coiled-coil region" evidence="2">
    <location>
        <begin position="104"/>
        <end position="172"/>
    </location>
</feature>
<reference evidence="5 6" key="1">
    <citation type="submission" date="2020-08" db="EMBL/GenBank/DDBJ databases">
        <title>Genomic Encyclopedia of Type Strains, Phase III (KMG-III): the genomes of soil and plant-associated and newly described type strains.</title>
        <authorList>
            <person name="Whitman W."/>
        </authorList>
    </citation>
    <scope>NUCLEOTIDE SEQUENCE [LARGE SCALE GENOMIC DNA]</scope>
    <source>
        <strain evidence="5 6">CECT 8654</strain>
    </source>
</reference>
<dbReference type="Proteomes" id="UP000537130">
    <property type="component" value="Unassembled WGS sequence"/>
</dbReference>
<evidence type="ECO:0000256" key="2">
    <source>
        <dbReference type="SAM" id="Coils"/>
    </source>
</evidence>
<accession>A0A7W4Z5U8</accession>
<keyword evidence="3" id="KW-0732">Signal</keyword>
<dbReference type="PANTHER" id="PTHR30469">
    <property type="entry name" value="MULTIDRUG RESISTANCE PROTEIN MDTA"/>
    <property type="match status" value="1"/>
</dbReference>
<dbReference type="Gene3D" id="1.10.287.470">
    <property type="entry name" value="Helix hairpin bin"/>
    <property type="match status" value="1"/>
</dbReference>
<dbReference type="Gene3D" id="2.40.50.100">
    <property type="match status" value="1"/>
</dbReference>
<evidence type="ECO:0000313" key="6">
    <source>
        <dbReference type="Proteomes" id="UP000537130"/>
    </source>
</evidence>
<feature type="chain" id="PRO_5030987710" evidence="3">
    <location>
        <begin position="23"/>
        <end position="355"/>
    </location>
</feature>
<sequence length="355" mass="38313">MLKAAMVALVVSAGLSCTQVMANAESAPAHRHPVNVAEIAYQDSYIAKRRFSGRAVAAQRSALAFELPGTVEAVEVESGQQVAAGDVLVSLDSRLLQAQAAEVDAALVENRASLNKNIRDLERQRSLKTKGYSAQQAIDDLTAQGKVLRAQRERLEAQRRAVELRLEKSVLKAPFSGEVVAKSVDVGVTVKEGQPALEIVEIGDTEAVIGIPEVLYSAVSNVDEVTVRGFFGETQATVVSVSQTVNPNTLTHSVRIRFPADVAIADGSIVYMLVDQTINQRGFWLPLSSLLEGYRGTWSVFALNQDNTLEKRSVSPLYQEGGRVFVEGELDDGSQVVINGVHRYAAGQIVQVAEQ</sequence>
<dbReference type="NCBIfam" id="TIGR01730">
    <property type="entry name" value="RND_mfp"/>
    <property type="match status" value="1"/>
</dbReference>
<evidence type="ECO:0000256" key="1">
    <source>
        <dbReference type="ARBA" id="ARBA00009477"/>
    </source>
</evidence>
<dbReference type="RefSeq" id="WP_183408965.1">
    <property type="nucleotide sequence ID" value="NZ_JACHWY010000001.1"/>
</dbReference>
<organism evidence="5 6">
    <name type="scientific">Litorivivens lipolytica</name>
    <dbReference type="NCBI Taxonomy" id="1524264"/>
    <lineage>
        <taxon>Bacteria</taxon>
        <taxon>Pseudomonadati</taxon>
        <taxon>Pseudomonadota</taxon>
        <taxon>Gammaproteobacteria</taxon>
        <taxon>Litorivivens</taxon>
    </lineage>
</organism>
<feature type="domain" description="CzcB-like barrel-sandwich hybrid" evidence="4">
    <location>
        <begin position="66"/>
        <end position="199"/>
    </location>
</feature>
<proteinExistence type="inferred from homology"/>
<dbReference type="PANTHER" id="PTHR30469:SF11">
    <property type="entry name" value="BLL4320 PROTEIN"/>
    <property type="match status" value="1"/>
</dbReference>
<keyword evidence="6" id="KW-1185">Reference proteome</keyword>